<protein>
    <recommendedName>
        <fullName evidence="1">HD domain-containing protein</fullName>
    </recommendedName>
</protein>
<accession>A0AAU9AEK0</accession>
<gene>
    <name evidence="2" type="ORF">LEN_2020</name>
</gene>
<dbReference type="Proteomes" id="UP000218824">
    <property type="component" value="Chromosome"/>
</dbReference>
<feature type="domain" description="HD" evidence="1">
    <location>
        <begin position="25"/>
        <end position="122"/>
    </location>
</feature>
<evidence type="ECO:0000313" key="2">
    <source>
        <dbReference type="EMBL" id="BAV97507.1"/>
    </source>
</evidence>
<dbReference type="GeneID" id="83063890"/>
<evidence type="ECO:0000313" key="3">
    <source>
        <dbReference type="Proteomes" id="UP000218824"/>
    </source>
</evidence>
<sequence length="174" mass="18872">MHPTDAAQALDLIRSLGAPARLQRHVELVGEAGEALLELLREQSVAVDERFVRIGIVLHDAGKIRHPAELNAPGGEHEPSGEAMLLVAGVSPELARVCLSHARWAAMDCRLEELAVALADKLWKGVRKTELEERFIDAAAAAGERDRWSLYLALDSGFERIAADGGERLARSAV</sequence>
<evidence type="ECO:0000259" key="1">
    <source>
        <dbReference type="Pfam" id="PF01966"/>
    </source>
</evidence>
<dbReference type="AlphaFoldDB" id="A0AAU9AEK0"/>
<dbReference type="RefSeq" id="WP_096377646.1">
    <property type="nucleotide sequence ID" value="NZ_AP014940.1"/>
</dbReference>
<reference evidence="2 3" key="1">
    <citation type="journal article" date="2017" name="DNA Res.">
        <title>Complete genome sequence and expression profile of the commercial lytic enzyme producer Lysobacter enzymogenes M497-1.</title>
        <authorList>
            <person name="Takami H."/>
            <person name="Toyoda A."/>
            <person name="Uchiyama I."/>
            <person name="Itoh T."/>
            <person name="Takaki Y."/>
            <person name="Arai W."/>
            <person name="Nishi S."/>
            <person name="Kawai M."/>
            <person name="Shinya K."/>
            <person name="Ikeda H."/>
        </authorList>
    </citation>
    <scope>NUCLEOTIDE SEQUENCE [LARGE SCALE GENOMIC DNA]</scope>
    <source>
        <strain evidence="2 3">M497-1</strain>
    </source>
</reference>
<dbReference type="SUPFAM" id="SSF109604">
    <property type="entry name" value="HD-domain/PDEase-like"/>
    <property type="match status" value="1"/>
</dbReference>
<organism evidence="2 3">
    <name type="scientific">Lysobacter enzymogenes</name>
    <dbReference type="NCBI Taxonomy" id="69"/>
    <lineage>
        <taxon>Bacteria</taxon>
        <taxon>Pseudomonadati</taxon>
        <taxon>Pseudomonadota</taxon>
        <taxon>Gammaproteobacteria</taxon>
        <taxon>Lysobacterales</taxon>
        <taxon>Lysobacteraceae</taxon>
        <taxon>Lysobacter</taxon>
    </lineage>
</organism>
<dbReference type="Pfam" id="PF01966">
    <property type="entry name" value="HD"/>
    <property type="match status" value="1"/>
</dbReference>
<name>A0AAU9AEK0_LYSEN</name>
<proteinExistence type="predicted"/>
<dbReference type="EMBL" id="AP014940">
    <property type="protein sequence ID" value="BAV97507.1"/>
    <property type="molecule type" value="Genomic_DNA"/>
</dbReference>
<dbReference type="InterPro" id="IPR006674">
    <property type="entry name" value="HD_domain"/>
</dbReference>
<dbReference type="KEGG" id="lem:LEN_2020"/>